<reference evidence="1 2" key="1">
    <citation type="submission" date="2018-06" db="EMBL/GenBank/DDBJ databases">
        <title>A transcriptomic atlas of mushroom development highlights an independent origin of complex multicellularity.</title>
        <authorList>
            <consortium name="DOE Joint Genome Institute"/>
            <person name="Krizsan K."/>
            <person name="Almasi E."/>
            <person name="Merenyi Z."/>
            <person name="Sahu N."/>
            <person name="Viragh M."/>
            <person name="Koszo T."/>
            <person name="Mondo S."/>
            <person name="Kiss B."/>
            <person name="Balint B."/>
            <person name="Kues U."/>
            <person name="Barry K."/>
            <person name="Hegedus J.C."/>
            <person name="Henrissat B."/>
            <person name="Johnson J."/>
            <person name="Lipzen A."/>
            <person name="Ohm R."/>
            <person name="Nagy I."/>
            <person name="Pangilinan J."/>
            <person name="Yan J."/>
            <person name="Xiong Y."/>
            <person name="Grigoriev I.V."/>
            <person name="Hibbett D.S."/>
            <person name="Nagy L.G."/>
        </authorList>
    </citation>
    <scope>NUCLEOTIDE SEQUENCE [LARGE SCALE GENOMIC DNA]</scope>
    <source>
        <strain evidence="1 2">SZMC22713</strain>
    </source>
</reference>
<dbReference type="EMBL" id="ML170156">
    <property type="protein sequence ID" value="TDL30062.1"/>
    <property type="molecule type" value="Genomic_DNA"/>
</dbReference>
<accession>A0A4R5XGZ0</accession>
<dbReference type="Proteomes" id="UP000294933">
    <property type="component" value="Unassembled WGS sequence"/>
</dbReference>
<evidence type="ECO:0000313" key="1">
    <source>
        <dbReference type="EMBL" id="TDL30062.1"/>
    </source>
</evidence>
<evidence type="ECO:0000313" key="2">
    <source>
        <dbReference type="Proteomes" id="UP000294933"/>
    </source>
</evidence>
<dbReference type="STRING" id="50990.A0A4R5XGZ0"/>
<keyword evidence="2" id="KW-1185">Reference proteome</keyword>
<sequence>MAYPTSYQLFQFGSDPFSFKFEDYEHRPAFTVEKVAKDPNLIVKISRRDEWALQHPGIMGPRNAYLYFGPSNCPGQLAYGNSEPTAMSLYLQKKKGSSNSRYFFAQSGREFKWKILSQRRMECHDARNLIAVWEVVEADAGYTAQITLSNAGLGLVTEVLTTLTLNLMSRQLYW</sequence>
<gene>
    <name evidence="1" type="ORF">BD410DRAFT_780588</name>
</gene>
<organism evidence="1 2">
    <name type="scientific">Rickenella mellea</name>
    <dbReference type="NCBI Taxonomy" id="50990"/>
    <lineage>
        <taxon>Eukaryota</taxon>
        <taxon>Fungi</taxon>
        <taxon>Dikarya</taxon>
        <taxon>Basidiomycota</taxon>
        <taxon>Agaricomycotina</taxon>
        <taxon>Agaricomycetes</taxon>
        <taxon>Hymenochaetales</taxon>
        <taxon>Rickenellaceae</taxon>
        <taxon>Rickenella</taxon>
    </lineage>
</organism>
<dbReference type="AlphaFoldDB" id="A0A4R5XGZ0"/>
<proteinExistence type="predicted"/>
<dbReference type="OrthoDB" id="3168860at2759"/>
<dbReference type="VEuPathDB" id="FungiDB:BD410DRAFT_780588"/>
<protein>
    <submittedName>
        <fullName evidence="1">Uncharacterized protein</fullName>
    </submittedName>
</protein>
<name>A0A4R5XGZ0_9AGAM</name>